<name>I3TTA9_TISMK</name>
<dbReference type="Proteomes" id="UP000005258">
    <property type="component" value="Plasmid pTM1"/>
</dbReference>
<evidence type="ECO:0000313" key="2">
    <source>
        <dbReference type="Proteomes" id="UP000005258"/>
    </source>
</evidence>
<gene>
    <name evidence="1" type="ordered locus">TMO_a0594</name>
</gene>
<dbReference type="HOGENOM" id="CLU_2557250_0_0_5"/>
<reference evidence="1 2" key="1">
    <citation type="journal article" date="2012" name="J. Am. Chem. Soc.">
        <title>Bacterial biosynthesis and maturation of the didemnin anti-cancer agents.</title>
        <authorList>
            <person name="Xu Y."/>
            <person name="Kersten R.D."/>
            <person name="Nam S.J."/>
            <person name="Lu L."/>
            <person name="Al-Suwailem A.M."/>
            <person name="Zheng H."/>
            <person name="Fenical W."/>
            <person name="Dorrestein P.C."/>
            <person name="Moore B.S."/>
            <person name="Qian P.Y."/>
        </authorList>
    </citation>
    <scope>NUCLEOTIDE SEQUENCE [LARGE SCALE GENOMIC DNA]</scope>
    <source>
        <strain evidence="1 2">KA081020-065</strain>
    </source>
</reference>
<dbReference type="AlphaFoldDB" id="I3TTA9"/>
<keyword evidence="2" id="KW-1185">Reference proteome</keyword>
<evidence type="ECO:0000313" key="1">
    <source>
        <dbReference type="EMBL" id="AFK55997.1"/>
    </source>
</evidence>
<dbReference type="KEGG" id="tmo:TMO_a0594"/>
<keyword evidence="1" id="KW-0614">Plasmid</keyword>
<proteinExistence type="predicted"/>
<organism evidence="1 2">
    <name type="scientific">Tistrella mobilis (strain KA081020-065)</name>
    <dbReference type="NCBI Taxonomy" id="1110502"/>
    <lineage>
        <taxon>Bacteria</taxon>
        <taxon>Pseudomonadati</taxon>
        <taxon>Pseudomonadota</taxon>
        <taxon>Alphaproteobacteria</taxon>
        <taxon>Geminicoccales</taxon>
        <taxon>Geminicoccaceae</taxon>
        <taxon>Tistrella</taxon>
    </lineage>
</organism>
<accession>I3TTA9</accession>
<protein>
    <submittedName>
        <fullName evidence="1">Uncharacterized protein</fullName>
    </submittedName>
</protein>
<geneLocation type="plasmid" evidence="1 2">
    <name>pTM1</name>
</geneLocation>
<dbReference type="EMBL" id="CP003237">
    <property type="protein sequence ID" value="AFK55997.1"/>
    <property type="molecule type" value="Genomic_DNA"/>
</dbReference>
<sequence length="82" mass="9176">MMLSGRLWKAGGCDARHRDGSAIYVRRGSRIISFYGEKLAWNMHLTRRRRHRVAAGAPEGGSSNGYNRGLFNADALRGEIGW</sequence>